<name>A0A1H4LW03_9FLAO</name>
<evidence type="ECO:0000313" key="2">
    <source>
        <dbReference type="EMBL" id="SEB74402.1"/>
    </source>
</evidence>
<dbReference type="AlphaFoldDB" id="A0A1H4LW03"/>
<evidence type="ECO:0000313" key="3">
    <source>
        <dbReference type="Proteomes" id="UP000183038"/>
    </source>
</evidence>
<sequence length="190" mass="21817">MKSKLLLIIMCSVVLCACDKDFTGTITNKEKIELTSENFIYEGDLEKYYINNEIQLIDTKLEKATEEEAEELLIVKDELKQRYAQILSFDEVTKRWPIPCDMPNGKCVPVRFEYFIFSSKFSQIKCTISSINGEVLTTIDKLTPLPGEPHLQYLEINAKGFGDQINIQIEKTDELGDTLIYNQNLGFLKI</sequence>
<protein>
    <submittedName>
        <fullName evidence="2">Uncharacterized protein</fullName>
    </submittedName>
</protein>
<gene>
    <name evidence="2" type="ORF">SAMN05192540_1430</name>
</gene>
<accession>A0A1H4LW03</accession>
<keyword evidence="1" id="KW-0732">Signal</keyword>
<reference evidence="2 3" key="1">
    <citation type="submission" date="2016-10" db="EMBL/GenBank/DDBJ databases">
        <authorList>
            <person name="de Groot N.N."/>
        </authorList>
    </citation>
    <scope>NUCLEOTIDE SEQUENCE [LARGE SCALE GENOMIC DNA]</scope>
    <source>
        <strain evidence="2 3">MAR_2009_71</strain>
    </source>
</reference>
<dbReference type="OrthoDB" id="1176169at2"/>
<dbReference type="Proteomes" id="UP000183038">
    <property type="component" value="Unassembled WGS sequence"/>
</dbReference>
<evidence type="ECO:0000256" key="1">
    <source>
        <dbReference type="SAM" id="SignalP"/>
    </source>
</evidence>
<proteinExistence type="predicted"/>
<organism evidence="2 3">
    <name type="scientific">Maribacter dokdonensis</name>
    <dbReference type="NCBI Taxonomy" id="320912"/>
    <lineage>
        <taxon>Bacteria</taxon>
        <taxon>Pseudomonadati</taxon>
        <taxon>Bacteroidota</taxon>
        <taxon>Flavobacteriia</taxon>
        <taxon>Flavobacteriales</taxon>
        <taxon>Flavobacteriaceae</taxon>
        <taxon>Maribacter</taxon>
    </lineage>
</organism>
<feature type="chain" id="PRO_5010271005" evidence="1">
    <location>
        <begin position="18"/>
        <end position="190"/>
    </location>
</feature>
<dbReference type="EMBL" id="FNTB01000001">
    <property type="protein sequence ID" value="SEB74402.1"/>
    <property type="molecule type" value="Genomic_DNA"/>
</dbReference>
<dbReference type="PROSITE" id="PS51257">
    <property type="entry name" value="PROKAR_LIPOPROTEIN"/>
    <property type="match status" value="1"/>
</dbReference>
<dbReference type="RefSeq" id="WP_139254369.1">
    <property type="nucleotide sequence ID" value="NZ_FNTB01000001.1"/>
</dbReference>
<feature type="signal peptide" evidence="1">
    <location>
        <begin position="1"/>
        <end position="17"/>
    </location>
</feature>